<reference evidence="2" key="1">
    <citation type="submission" date="2022-03" db="EMBL/GenBank/DDBJ databases">
        <authorList>
            <person name="Martin C."/>
        </authorList>
    </citation>
    <scope>NUCLEOTIDE SEQUENCE</scope>
</reference>
<protein>
    <submittedName>
        <fullName evidence="2">Uncharacterized protein</fullName>
    </submittedName>
</protein>
<evidence type="ECO:0000313" key="3">
    <source>
        <dbReference type="Proteomes" id="UP000749559"/>
    </source>
</evidence>
<organism evidence="2 3">
    <name type="scientific">Owenia fusiformis</name>
    <name type="common">Polychaete worm</name>
    <dbReference type="NCBI Taxonomy" id="6347"/>
    <lineage>
        <taxon>Eukaryota</taxon>
        <taxon>Metazoa</taxon>
        <taxon>Spiralia</taxon>
        <taxon>Lophotrochozoa</taxon>
        <taxon>Annelida</taxon>
        <taxon>Polychaeta</taxon>
        <taxon>Sedentaria</taxon>
        <taxon>Canalipalpata</taxon>
        <taxon>Sabellida</taxon>
        <taxon>Oweniida</taxon>
        <taxon>Oweniidae</taxon>
        <taxon>Owenia</taxon>
    </lineage>
</organism>
<dbReference type="EMBL" id="CAIIXF020000011">
    <property type="protein sequence ID" value="CAH1798566.1"/>
    <property type="molecule type" value="Genomic_DNA"/>
</dbReference>
<evidence type="ECO:0000313" key="2">
    <source>
        <dbReference type="EMBL" id="CAH1798566.1"/>
    </source>
</evidence>
<accession>A0A8S4PXI3</accession>
<dbReference type="Proteomes" id="UP000749559">
    <property type="component" value="Unassembled WGS sequence"/>
</dbReference>
<name>A0A8S4PXI3_OWEFU</name>
<comment type="caution">
    <text evidence="2">The sequence shown here is derived from an EMBL/GenBank/DDBJ whole genome shotgun (WGS) entry which is preliminary data.</text>
</comment>
<gene>
    <name evidence="2" type="ORF">OFUS_LOCUS22699</name>
</gene>
<sequence>MLLKVLLLLTYMSASVMSEDTTIPPMVDLYAMMAAVSSEINFWPVPELSATALEDFERHKEANTCKVKLEASCPQRKGKTGHCFSDVHANCCYLTNPITLLQDGSFIANSTKVNAVCITNRNWNKGEIDCEDVFKTRVATYPQCNSSSLRGLLTKTDQTKQEIIYICEDKKKMRVLKPNPKTTENKCAPSFYRKMSKLRCCSLKLDADGSVRIVCNTSKKCRK</sequence>
<proteinExistence type="predicted"/>
<dbReference type="AlphaFoldDB" id="A0A8S4PXI3"/>
<keyword evidence="1" id="KW-0732">Signal</keyword>
<keyword evidence="3" id="KW-1185">Reference proteome</keyword>
<feature type="signal peptide" evidence="1">
    <location>
        <begin position="1"/>
        <end position="18"/>
    </location>
</feature>
<feature type="chain" id="PRO_5035790558" evidence="1">
    <location>
        <begin position="19"/>
        <end position="223"/>
    </location>
</feature>
<evidence type="ECO:0000256" key="1">
    <source>
        <dbReference type="SAM" id="SignalP"/>
    </source>
</evidence>